<dbReference type="STRING" id="1236976.JCM16418_1037"/>
<dbReference type="PANTHER" id="PTHR38451">
    <property type="entry name" value="TRNA (ADENINE(22)-N(1))-METHYLTRANSFERASE"/>
    <property type="match status" value="1"/>
</dbReference>
<reference evidence="2 3" key="1">
    <citation type="journal article" date="2014" name="Genome Announc.">
        <title>Draft Genome Sequence of Paenibacillus pini JCM 16418T, Isolated from the Rhizosphere of Pine Tree.</title>
        <authorList>
            <person name="Yuki M."/>
            <person name="Oshima K."/>
            <person name="Suda W."/>
            <person name="Oshida Y."/>
            <person name="Kitamura K."/>
            <person name="Iida Y."/>
            <person name="Hattori M."/>
            <person name="Ohkuma M."/>
        </authorList>
    </citation>
    <scope>NUCLEOTIDE SEQUENCE [LARGE SCALE GENOMIC DNA]</scope>
    <source>
        <strain evidence="2 3">JCM 16418</strain>
    </source>
</reference>
<protein>
    <submittedName>
        <fullName evidence="2">tRNA-m1A22 methylase</fullName>
    </submittedName>
</protein>
<dbReference type="Gene3D" id="3.40.50.150">
    <property type="entry name" value="Vaccinia Virus protein VP39"/>
    <property type="match status" value="1"/>
</dbReference>
<evidence type="ECO:0000313" key="2">
    <source>
        <dbReference type="EMBL" id="GAF07050.1"/>
    </source>
</evidence>
<dbReference type="PIRSF" id="PIRSF018637">
    <property type="entry name" value="TrmK"/>
    <property type="match status" value="1"/>
</dbReference>
<keyword evidence="2" id="KW-0808">Transferase</keyword>
<dbReference type="GO" id="GO:0032259">
    <property type="term" value="P:methylation"/>
    <property type="evidence" value="ECO:0007669"/>
    <property type="project" value="UniProtKB-KW"/>
</dbReference>
<dbReference type="PANTHER" id="PTHR38451:SF1">
    <property type="entry name" value="TRNA (ADENINE(22)-N(1))-METHYLTRANSFERASE"/>
    <property type="match status" value="1"/>
</dbReference>
<dbReference type="InterPro" id="IPR029063">
    <property type="entry name" value="SAM-dependent_MTases_sf"/>
</dbReference>
<name>W7Y811_9BACL</name>
<evidence type="ECO:0000256" key="1">
    <source>
        <dbReference type="SAM" id="Coils"/>
    </source>
</evidence>
<dbReference type="GO" id="GO:0160105">
    <property type="term" value="F:tRNA (adenine(22)-N1)-methyltransferase activity"/>
    <property type="evidence" value="ECO:0007669"/>
    <property type="project" value="InterPro"/>
</dbReference>
<dbReference type="SUPFAM" id="SSF53335">
    <property type="entry name" value="S-adenosyl-L-methionine-dependent methyltransferases"/>
    <property type="match status" value="1"/>
</dbReference>
<dbReference type="Proteomes" id="UP000019364">
    <property type="component" value="Unassembled WGS sequence"/>
</dbReference>
<dbReference type="Gene3D" id="1.10.287.1890">
    <property type="match status" value="1"/>
</dbReference>
<proteinExistence type="predicted"/>
<dbReference type="Pfam" id="PF04816">
    <property type="entry name" value="TrmK"/>
    <property type="match status" value="1"/>
</dbReference>
<feature type="coiled-coil region" evidence="1">
    <location>
        <begin position="232"/>
        <end position="259"/>
    </location>
</feature>
<dbReference type="eggNOG" id="COG2384">
    <property type="taxonomic scope" value="Bacteria"/>
</dbReference>
<dbReference type="InterPro" id="IPR006901">
    <property type="entry name" value="TrmK"/>
</dbReference>
<dbReference type="OrthoDB" id="5881184at2"/>
<dbReference type="RefSeq" id="WP_036646649.1">
    <property type="nucleotide sequence ID" value="NZ_BAVZ01000002.1"/>
</dbReference>
<accession>W7Y811</accession>
<dbReference type="AlphaFoldDB" id="W7Y811"/>
<organism evidence="2 3">
    <name type="scientific">Paenibacillus pini JCM 16418</name>
    <dbReference type="NCBI Taxonomy" id="1236976"/>
    <lineage>
        <taxon>Bacteria</taxon>
        <taxon>Bacillati</taxon>
        <taxon>Bacillota</taxon>
        <taxon>Bacilli</taxon>
        <taxon>Bacillales</taxon>
        <taxon>Paenibacillaceae</taxon>
        <taxon>Paenibacillus</taxon>
    </lineage>
</organism>
<keyword evidence="2" id="KW-0489">Methyltransferase</keyword>
<evidence type="ECO:0000313" key="3">
    <source>
        <dbReference type="Proteomes" id="UP000019364"/>
    </source>
</evidence>
<sequence length="261" mass="28593">MKLSRRLQLILEQVPSGSRIADIGSDHAMLPVAAVESGRAVMAVAGEVNPGPFDAATKQVAAAGLSHSISVRRGDGLQVISPEEVDVITIAGMGGGLITSILDADQDKLKGVSQLVLQPNVGEDILRRWLLEHHWVLISEMIIEEDHKLYEILTAVPEGSQSEGQLTNEQLYQEQTWQREWSGEPPLVISRDLLLQMGPLLLADPDPVLFEKWEGEITKLEGILASLSSSKLSSAEMKAQDIRKQIKLIQEVLACLQKDKQ</sequence>
<keyword evidence="3" id="KW-1185">Reference proteome</keyword>
<gene>
    <name evidence="2" type="ORF">JCM16418_1037</name>
</gene>
<dbReference type="EMBL" id="BAVZ01000002">
    <property type="protein sequence ID" value="GAF07050.1"/>
    <property type="molecule type" value="Genomic_DNA"/>
</dbReference>
<keyword evidence="1" id="KW-0175">Coiled coil</keyword>
<comment type="caution">
    <text evidence="2">The sequence shown here is derived from an EMBL/GenBank/DDBJ whole genome shotgun (WGS) entry which is preliminary data.</text>
</comment>